<sequence>MPTNCGTRERGELDVAEQLLDESHRLGAECGLVDLLLASYGTGSRIKAIRGKFSEAKERLAEGVRTGVRLSLPRLIARLNNEGIRMGAGRISEILPAPTRIMAGCRQARNIIAVTAELDEDSEIRLLLAETNRTHFDEACNRAAGLVQAVSSADRPRAALEATLLHTQCLARGGRTNEAMEVLAPAAEACARHNLVRLLIDAGPDILPILTAARSARGMKTSSFTDISEDFLTQVLADPTHMSGITQVQRAAAQPPEDSTAR</sequence>
<geneLocation type="plasmid" evidence="2">
    <name>pR1CP1</name>
</geneLocation>
<name>A0A1B1KIC5_RHOOP</name>
<keyword evidence="2" id="KW-0614">Plasmid</keyword>
<dbReference type="Gene3D" id="1.25.40.10">
    <property type="entry name" value="Tetratricopeptide repeat domain"/>
    <property type="match status" value="1"/>
</dbReference>
<reference evidence="2 3" key="1">
    <citation type="submission" date="2014-07" db="EMBL/GenBank/DDBJ databases">
        <authorList>
            <person name="Zhang J.E."/>
            <person name="Yang H."/>
            <person name="Guo J."/>
            <person name="Deng Z."/>
            <person name="Luo H."/>
            <person name="Luo M."/>
            <person name="Zhao B."/>
        </authorList>
    </citation>
    <scope>NUCLEOTIDE SEQUENCE [LARGE SCALE GENOMIC DNA]</scope>
    <source>
        <strain evidence="2 3">1CP</strain>
        <plasmid evidence="3">Plasmid pr1cp1</plasmid>
        <plasmid evidence="2">pR1CP1</plasmid>
    </source>
</reference>
<protein>
    <submittedName>
        <fullName evidence="2">Uncharacterized protein</fullName>
    </submittedName>
</protein>
<dbReference type="EMBL" id="CP009112">
    <property type="protein sequence ID" value="ANS32273.1"/>
    <property type="molecule type" value="Genomic_DNA"/>
</dbReference>
<proteinExistence type="predicted"/>
<accession>A0A1B1KIC5</accession>
<dbReference type="InterPro" id="IPR011990">
    <property type="entry name" value="TPR-like_helical_dom_sf"/>
</dbReference>
<gene>
    <name evidence="1" type="ORF">R1CP_38385</name>
    <name evidence="2" type="ORF">R1CP_38890</name>
</gene>
<dbReference type="AlphaFoldDB" id="A0A1B1KIC5"/>
<dbReference type="RefSeq" id="WP_269207290.1">
    <property type="nucleotide sequence ID" value="NZ_CP009112.1"/>
</dbReference>
<evidence type="ECO:0000313" key="3">
    <source>
        <dbReference type="Proteomes" id="UP000186108"/>
    </source>
</evidence>
<dbReference type="EMBL" id="CP009112">
    <property type="protein sequence ID" value="ANS32366.1"/>
    <property type="molecule type" value="Genomic_DNA"/>
</dbReference>
<geneLocation type="plasmid" evidence="3">
    <name>pr1cp1</name>
</geneLocation>
<organism evidence="2 3">
    <name type="scientific">Rhodococcus opacus</name>
    <name type="common">Nocardia opaca</name>
    <dbReference type="NCBI Taxonomy" id="37919"/>
    <lineage>
        <taxon>Bacteria</taxon>
        <taxon>Bacillati</taxon>
        <taxon>Actinomycetota</taxon>
        <taxon>Actinomycetes</taxon>
        <taxon>Mycobacteriales</taxon>
        <taxon>Nocardiaceae</taxon>
        <taxon>Rhodococcus</taxon>
    </lineage>
</organism>
<dbReference type="Proteomes" id="UP000186108">
    <property type="component" value="Plasmid pR1CP1"/>
</dbReference>
<evidence type="ECO:0000313" key="1">
    <source>
        <dbReference type="EMBL" id="ANS32273.1"/>
    </source>
</evidence>
<evidence type="ECO:0000313" key="2">
    <source>
        <dbReference type="EMBL" id="ANS32366.1"/>
    </source>
</evidence>